<dbReference type="InterPro" id="IPR008567">
    <property type="entry name" value="BKACE"/>
</dbReference>
<dbReference type="GO" id="GO:0046872">
    <property type="term" value="F:metal ion binding"/>
    <property type="evidence" value="ECO:0007669"/>
    <property type="project" value="UniProtKB-KW"/>
</dbReference>
<dbReference type="Gene3D" id="3.20.20.70">
    <property type="entry name" value="Aldolase class I"/>
    <property type="match status" value="1"/>
</dbReference>
<name>A0A178XTK3_9HYPH</name>
<reference evidence="5 6" key="1">
    <citation type="journal article" date="2016" name="Int. J. Syst. Evol. Microbiol.">
        <title>Ensifer glycinis sp. nov., an novel rhizobial species associated with Glycine spp.</title>
        <authorList>
            <person name="Yan H."/>
            <person name="Yan J."/>
            <person name="Sui X.H."/>
            <person name="Wang E.T."/>
            <person name="Chen W.X."/>
            <person name="Zhang X.X."/>
            <person name="Chen W.F."/>
        </authorList>
    </citation>
    <scope>NUCLEOTIDE SEQUENCE [LARGE SCALE GENOMIC DNA]</scope>
    <source>
        <strain evidence="5 6">CCBAU 23380</strain>
    </source>
</reference>
<dbReference type="OrthoDB" id="9805277at2"/>
<evidence type="ECO:0000256" key="1">
    <source>
        <dbReference type="ARBA" id="ARBA00001947"/>
    </source>
</evidence>
<accession>A0A178XTK3</accession>
<evidence type="ECO:0000256" key="4">
    <source>
        <dbReference type="ARBA" id="ARBA00022833"/>
    </source>
</evidence>
<dbReference type="Pfam" id="PF05853">
    <property type="entry name" value="BKACE"/>
    <property type="match status" value="1"/>
</dbReference>
<dbReference type="PANTHER" id="PTHR37418:SF2">
    <property type="entry name" value="3-KETO-5-AMINOHEXANOATE CLEAVAGE ENZYME"/>
    <property type="match status" value="1"/>
</dbReference>
<organism evidence="5 6">
    <name type="scientific">Sinorhizobium glycinis</name>
    <dbReference type="NCBI Taxonomy" id="1472378"/>
    <lineage>
        <taxon>Bacteria</taxon>
        <taxon>Pseudomonadati</taxon>
        <taxon>Pseudomonadota</taxon>
        <taxon>Alphaproteobacteria</taxon>
        <taxon>Hyphomicrobiales</taxon>
        <taxon>Rhizobiaceae</taxon>
        <taxon>Sinorhizobium/Ensifer group</taxon>
        <taxon>Sinorhizobium</taxon>
    </lineage>
</organism>
<protein>
    <recommendedName>
        <fullName evidence="7">3-keto-5-aminohexanoate cleavage protein</fullName>
    </recommendedName>
</protein>
<comment type="cofactor">
    <cofactor evidence="1">
        <name>Zn(2+)</name>
        <dbReference type="ChEBI" id="CHEBI:29105"/>
    </cofactor>
</comment>
<dbReference type="EMBL" id="LPUX01000061">
    <property type="protein sequence ID" value="OAP38496.1"/>
    <property type="molecule type" value="Genomic_DNA"/>
</dbReference>
<keyword evidence="2" id="KW-0808">Transferase</keyword>
<evidence type="ECO:0000313" key="6">
    <source>
        <dbReference type="Proteomes" id="UP000094025"/>
    </source>
</evidence>
<dbReference type="STRING" id="1472378.AU381_23340"/>
<keyword evidence="4" id="KW-0862">Zinc</keyword>
<evidence type="ECO:0008006" key="7">
    <source>
        <dbReference type="Google" id="ProtNLM"/>
    </source>
</evidence>
<gene>
    <name evidence="5" type="ORF">AU381_23340</name>
</gene>
<comment type="caution">
    <text evidence="5">The sequence shown here is derived from an EMBL/GenBank/DDBJ whole genome shotgun (WGS) entry which is preliminary data.</text>
</comment>
<dbReference type="AlphaFoldDB" id="A0A178XTK3"/>
<dbReference type="Proteomes" id="UP000094025">
    <property type="component" value="Unassembled WGS sequence"/>
</dbReference>
<evidence type="ECO:0000313" key="5">
    <source>
        <dbReference type="EMBL" id="OAP38496.1"/>
    </source>
</evidence>
<evidence type="ECO:0000256" key="3">
    <source>
        <dbReference type="ARBA" id="ARBA00022723"/>
    </source>
</evidence>
<dbReference type="PANTHER" id="PTHR37418">
    <property type="entry name" value="3-KETO-5-AMINOHEXANOATE CLEAVAGE ENZYME-RELATED"/>
    <property type="match status" value="1"/>
</dbReference>
<keyword evidence="6" id="KW-1185">Reference proteome</keyword>
<sequence length="293" mass="31821">MSAKRKLIIEARLNEYMPRSANPNVPFTAEEIALEAAKAREAGASIVHFHARDAEGAPAHGAEDYAKAIRAIRDACDCLVYPTLGQITKDGRESRLAHLEVLAKDPATRPDIAPIDTGSTNIDRFDPEARKFLSDTMTYRNDVATLKLFAKRLPELGVKPQFVSWTVAFTRTFEALREMGLVVDPAYLMFELTDQGILGGHPGTVKGLLAHLDFLPAQPLEWSVCNKIGNITAPAAAAIEMGGHVSVGLGDYGWPELGTANNGDVVRHIANLARAMGREIAAPDEAREMLGLR</sequence>
<dbReference type="InterPro" id="IPR013785">
    <property type="entry name" value="Aldolase_TIM"/>
</dbReference>
<dbReference type="RefSeq" id="WP_064243034.1">
    <property type="nucleotide sequence ID" value="NZ_LPUX01000061.1"/>
</dbReference>
<keyword evidence="3" id="KW-0479">Metal-binding</keyword>
<evidence type="ECO:0000256" key="2">
    <source>
        <dbReference type="ARBA" id="ARBA00022679"/>
    </source>
</evidence>
<dbReference type="GO" id="GO:0043720">
    <property type="term" value="F:3-keto-5-aminohexanoate cleavage activity"/>
    <property type="evidence" value="ECO:0007669"/>
    <property type="project" value="InterPro"/>
</dbReference>
<proteinExistence type="predicted"/>